<dbReference type="AlphaFoldDB" id="A0A2K9PT17"/>
<dbReference type="Proteomes" id="UP000235826">
    <property type="component" value="Chromosome"/>
</dbReference>
<gene>
    <name evidence="1" type="ORF">C1H87_16440</name>
</gene>
<accession>A0A2K9PT17</accession>
<evidence type="ECO:0008006" key="3">
    <source>
        <dbReference type="Google" id="ProtNLM"/>
    </source>
</evidence>
<protein>
    <recommendedName>
        <fullName evidence="3">Peptidase C39-like domain-containing protein</fullName>
    </recommendedName>
</protein>
<dbReference type="InterPro" id="IPR058988">
    <property type="entry name" value="IpaJ"/>
</dbReference>
<reference evidence="1 2" key="1">
    <citation type="submission" date="2018-01" db="EMBL/GenBank/DDBJ databases">
        <title>Complete genome sequence of Flavivirga eckloniae ECD14 isolated from seaweed Ecklonia cava.</title>
        <authorList>
            <person name="Lee J.H."/>
            <person name="Baik K.S."/>
            <person name="Seong C.N."/>
        </authorList>
    </citation>
    <scope>NUCLEOTIDE SEQUENCE [LARGE SCALE GENOMIC DNA]</scope>
    <source>
        <strain evidence="1 2">ECD14</strain>
    </source>
</reference>
<evidence type="ECO:0000313" key="2">
    <source>
        <dbReference type="Proteomes" id="UP000235826"/>
    </source>
</evidence>
<sequence>MPNISLVTLAGIPGIDQAAMTQNDPNACGAYVIIGSVGAFGIFPLVTDLAYTNEGPQEVDNASATALADDYHQLSAKAYMVTGILNNNIPEQPAAVVPELLAAGNVYNSPAAMAQVAIDLGRPAPQINAQAAGYAFLNVLYPRETPRCVEVVGDANVDIDAGDYAAPGAGQTHAVCVQVNGGGLHWVAQGSDGQFYDPDDGSLNNNWEPVHTGDPMGVNYAFTGLWMVIS</sequence>
<evidence type="ECO:0000313" key="1">
    <source>
        <dbReference type="EMBL" id="AUP80213.1"/>
    </source>
</evidence>
<dbReference type="EMBL" id="CP025791">
    <property type="protein sequence ID" value="AUP80213.1"/>
    <property type="molecule type" value="Genomic_DNA"/>
</dbReference>
<proteinExistence type="predicted"/>
<name>A0A2K9PT17_9FLAO</name>
<organism evidence="1 2">
    <name type="scientific">Flavivirga eckloniae</name>
    <dbReference type="NCBI Taxonomy" id="1803846"/>
    <lineage>
        <taxon>Bacteria</taxon>
        <taxon>Pseudomonadati</taxon>
        <taxon>Bacteroidota</taxon>
        <taxon>Flavobacteriia</taxon>
        <taxon>Flavobacteriales</taxon>
        <taxon>Flavobacteriaceae</taxon>
        <taxon>Flavivirga</taxon>
    </lineage>
</organism>
<dbReference type="Pfam" id="PF25855">
    <property type="entry name" value="IpaJ_protease"/>
    <property type="match status" value="1"/>
</dbReference>
<dbReference type="OrthoDB" id="6478159at2"/>
<keyword evidence="2" id="KW-1185">Reference proteome</keyword>
<dbReference type="KEGG" id="fek:C1H87_16440"/>
<dbReference type="RefSeq" id="WP_102756865.1">
    <property type="nucleotide sequence ID" value="NZ_CP025791.1"/>
</dbReference>